<dbReference type="SUPFAM" id="SSF81383">
    <property type="entry name" value="F-box domain"/>
    <property type="match status" value="1"/>
</dbReference>
<dbReference type="eggNOG" id="ENOG502S69X">
    <property type="taxonomic scope" value="Eukaryota"/>
</dbReference>
<dbReference type="SUPFAM" id="SSF52047">
    <property type="entry name" value="RNI-like"/>
    <property type="match status" value="1"/>
</dbReference>
<dbReference type="Gene3D" id="1.25.40.10">
    <property type="entry name" value="Tetratricopeptide repeat domain"/>
    <property type="match status" value="1"/>
</dbReference>
<dbReference type="Gene3D" id="1.20.1280.50">
    <property type="match status" value="1"/>
</dbReference>
<dbReference type="Proteomes" id="UP000016801">
    <property type="component" value="Unassembled WGS sequence"/>
</dbReference>
<keyword evidence="3" id="KW-1185">Reference proteome</keyword>
<sequence length="644" mass="72901">MASSGAIEAFEPAPTTIGLVEFARQAHEEAIEEHEQALEIFARAMSSCPCAKGVERRKCTCKNFEKVAAEGGSIFREALYTCHCDVGRTFSKCDNVYHIQALDLQTSSFEAVGKLDHAASNAEWMLELAPRLPDGYLRLGNIARLQKKDEYAWKVYTAGIEANEETALDSSPKLQQLYIARKLLNRRFFKLDPLCLPAELVTRIFMFVDFSSLPVCLRVCKKWASILRSPLYGTIWRDMIFPDESTKWAPRVDELKSILSWAGNGGARQIRIPAGMHFRQPQLTLLLEESSSLEHLEILCLSGLSLPSDAKIWTRLRHVSIKSSRSAFYNIPVDFPGAFPHTFLNNAASSLEHLRFKGIPHHWFHLLILNTPMFLKLKTLRISDDYDGNDVIPLPILPLAMTFPNLEQLWLATYAETSRPTLRLMSGLKSLQYISLEVEEGDGTCIFSGSNDLIPDRTLEQYSEFQNLRAFETRTMCISPEGARTLLSKAIESEELTSFSIVFPEIDTDDEEPFTDNGDISILHLKGYEWFRGTSSIHTLGCHDFHFPNDTQNDEDLPLPQFLASFPNLRTLSIGSIFYEDEQFTDLVIAILRVTHLKTIYIPVEYLCEMGQLRQVARAQGVQLVDGYPPLFGYGPQWPIPLKD</sequence>
<dbReference type="InterPro" id="IPR036047">
    <property type="entry name" value="F-box-like_dom_sf"/>
</dbReference>
<dbReference type="InterPro" id="IPR032675">
    <property type="entry name" value="LRR_dom_sf"/>
</dbReference>
<evidence type="ECO:0000313" key="3">
    <source>
        <dbReference type="Proteomes" id="UP000016801"/>
    </source>
</evidence>
<dbReference type="SMART" id="SM00256">
    <property type="entry name" value="FBOX"/>
    <property type="match status" value="1"/>
</dbReference>
<dbReference type="AlphaFoldDB" id="M1VY93"/>
<evidence type="ECO:0000313" key="2">
    <source>
        <dbReference type="EMBL" id="CCE33882.1"/>
    </source>
</evidence>
<reference evidence="2 3" key="1">
    <citation type="journal article" date="2013" name="PLoS Genet.">
        <title>Plant-symbiotic fungi as chemical engineers: Multi-genome analysis of the Clavicipitaceae reveals dynamics of alkaloid loci.</title>
        <authorList>
            <person name="Schardl C.L."/>
            <person name="Young C.A."/>
            <person name="Hesse U."/>
            <person name="Amyotte S.G."/>
            <person name="Andreeva K."/>
            <person name="Calie P.J."/>
            <person name="Fleetwood D.J."/>
            <person name="Haws D.C."/>
            <person name="Moore N."/>
            <person name="Oeser B."/>
            <person name="Panaccione D.G."/>
            <person name="Schweri K.K."/>
            <person name="Voisey C.R."/>
            <person name="Farman M.L."/>
            <person name="Jaromczyk J.W."/>
            <person name="Roe B.A."/>
            <person name="O'Sullivan D.M."/>
            <person name="Scott B."/>
            <person name="Tudzynski P."/>
            <person name="An Z."/>
            <person name="Arnaoudova E.G."/>
            <person name="Bullock C.T."/>
            <person name="Charlton N.D."/>
            <person name="Chen L."/>
            <person name="Cox M."/>
            <person name="Dinkins R.D."/>
            <person name="Florea S."/>
            <person name="Glenn A.E."/>
            <person name="Gordon A."/>
            <person name="Gueldener U."/>
            <person name="Harris D.R."/>
            <person name="Hollin W."/>
            <person name="Jaromczyk J."/>
            <person name="Johnson R.D."/>
            <person name="Khan A.K."/>
            <person name="Leistner E."/>
            <person name="Leuchtmann A."/>
            <person name="Li C."/>
            <person name="Liu J."/>
            <person name="Liu J."/>
            <person name="Liu M."/>
            <person name="Mace W."/>
            <person name="Machado C."/>
            <person name="Nagabhyru P."/>
            <person name="Pan J."/>
            <person name="Schmid J."/>
            <person name="Sugawara K."/>
            <person name="Steiner U."/>
            <person name="Takach J.E."/>
            <person name="Tanaka E."/>
            <person name="Webb J.S."/>
            <person name="Wilson E.V."/>
            <person name="Wiseman J.L."/>
            <person name="Yoshida R."/>
            <person name="Zeng Z."/>
        </authorList>
    </citation>
    <scope>NUCLEOTIDE SEQUENCE [LARGE SCALE GENOMIC DNA]</scope>
    <source>
        <strain evidence="2 3">20.1</strain>
    </source>
</reference>
<dbReference type="Pfam" id="PF00646">
    <property type="entry name" value="F-box"/>
    <property type="match status" value="1"/>
</dbReference>
<comment type="caution">
    <text evidence="2">The sequence shown here is derived from an EMBL/GenBank/DDBJ whole genome shotgun (WGS) entry which is preliminary data.</text>
</comment>
<dbReference type="InterPro" id="IPR011990">
    <property type="entry name" value="TPR-like_helical_dom_sf"/>
</dbReference>
<dbReference type="HOGENOM" id="CLU_010622_0_0_1"/>
<gene>
    <name evidence="2" type="ORF">CPUR_07810</name>
</gene>
<dbReference type="SUPFAM" id="SSF48452">
    <property type="entry name" value="TPR-like"/>
    <property type="match status" value="1"/>
</dbReference>
<accession>M1VY93</accession>
<protein>
    <recommendedName>
        <fullName evidence="1">F-box domain-containing protein</fullName>
    </recommendedName>
</protein>
<organism evidence="2 3">
    <name type="scientific">Claviceps purpurea (strain 20.1)</name>
    <name type="common">Ergot fungus</name>
    <name type="synonym">Sphacelia segetum</name>
    <dbReference type="NCBI Taxonomy" id="1111077"/>
    <lineage>
        <taxon>Eukaryota</taxon>
        <taxon>Fungi</taxon>
        <taxon>Dikarya</taxon>
        <taxon>Ascomycota</taxon>
        <taxon>Pezizomycotina</taxon>
        <taxon>Sordariomycetes</taxon>
        <taxon>Hypocreomycetidae</taxon>
        <taxon>Hypocreales</taxon>
        <taxon>Clavicipitaceae</taxon>
        <taxon>Claviceps</taxon>
    </lineage>
</organism>
<dbReference type="Gene3D" id="3.80.10.10">
    <property type="entry name" value="Ribonuclease Inhibitor"/>
    <property type="match status" value="1"/>
</dbReference>
<dbReference type="InterPro" id="IPR001810">
    <property type="entry name" value="F-box_dom"/>
</dbReference>
<dbReference type="OrthoDB" id="2254954at2759"/>
<dbReference type="VEuPathDB" id="FungiDB:CPUR_07810"/>
<dbReference type="PROSITE" id="PS50181">
    <property type="entry name" value="FBOX"/>
    <property type="match status" value="1"/>
</dbReference>
<dbReference type="STRING" id="1111077.M1VY93"/>
<proteinExistence type="predicted"/>
<dbReference type="EMBL" id="CAGA01000068">
    <property type="protein sequence ID" value="CCE33882.1"/>
    <property type="molecule type" value="Genomic_DNA"/>
</dbReference>
<feature type="domain" description="F-box" evidence="1">
    <location>
        <begin position="190"/>
        <end position="239"/>
    </location>
</feature>
<evidence type="ECO:0000259" key="1">
    <source>
        <dbReference type="PROSITE" id="PS50181"/>
    </source>
</evidence>
<name>M1VY93_CLAP2</name>